<evidence type="ECO:0000313" key="3">
    <source>
        <dbReference type="Proteomes" id="UP001249851"/>
    </source>
</evidence>
<feature type="domain" description="Integrase core" evidence="1">
    <location>
        <begin position="8"/>
        <end position="82"/>
    </location>
</feature>
<sequence>MTFFDTGWRVVVHGGINGFSRLPVYLHASNNNKAATVLHLFEEAVNDYGLSNKGAENVDVAWFMLNHPQRGPGRGSMITGRGSTIDREAFQGDLSSYGIDWQGPVSSSDIVEVPDTSGPLQEQELQSLARSMPLHNVSISNAVDFFVRTVPFVSGLQNASTTVHS</sequence>
<dbReference type="EMBL" id="JARQWQ010000107">
    <property type="protein sequence ID" value="KAK2550728.1"/>
    <property type="molecule type" value="Genomic_DNA"/>
</dbReference>
<dbReference type="Proteomes" id="UP001249851">
    <property type="component" value="Unassembled WGS sequence"/>
</dbReference>
<reference evidence="2" key="1">
    <citation type="journal article" date="2023" name="G3 (Bethesda)">
        <title>Whole genome assembly and annotation of the endangered Caribbean coral Acropora cervicornis.</title>
        <authorList>
            <person name="Selwyn J.D."/>
            <person name="Vollmer S.V."/>
        </authorList>
    </citation>
    <scope>NUCLEOTIDE SEQUENCE</scope>
    <source>
        <strain evidence="2">K2</strain>
    </source>
</reference>
<comment type="caution">
    <text evidence="2">The sequence shown here is derived from an EMBL/GenBank/DDBJ whole genome shotgun (WGS) entry which is preliminary data.</text>
</comment>
<dbReference type="InterPro" id="IPR058913">
    <property type="entry name" value="Integrase_dom_put"/>
</dbReference>
<organism evidence="2 3">
    <name type="scientific">Acropora cervicornis</name>
    <name type="common">Staghorn coral</name>
    <dbReference type="NCBI Taxonomy" id="6130"/>
    <lineage>
        <taxon>Eukaryota</taxon>
        <taxon>Metazoa</taxon>
        <taxon>Cnidaria</taxon>
        <taxon>Anthozoa</taxon>
        <taxon>Hexacorallia</taxon>
        <taxon>Scleractinia</taxon>
        <taxon>Astrocoeniina</taxon>
        <taxon>Acroporidae</taxon>
        <taxon>Acropora</taxon>
    </lineage>
</organism>
<accession>A0AAD9UUS8</accession>
<reference evidence="2" key="2">
    <citation type="journal article" date="2023" name="Science">
        <title>Genomic signatures of disease resistance in endangered staghorn corals.</title>
        <authorList>
            <person name="Vollmer S.V."/>
            <person name="Selwyn J.D."/>
            <person name="Despard B.A."/>
            <person name="Roesel C.L."/>
        </authorList>
    </citation>
    <scope>NUCLEOTIDE SEQUENCE</scope>
    <source>
        <strain evidence="2">K2</strain>
    </source>
</reference>
<dbReference type="PANTHER" id="PTHR46791">
    <property type="entry name" value="EXPRESSED PROTEIN"/>
    <property type="match status" value="1"/>
</dbReference>
<dbReference type="PANTHER" id="PTHR46791:SF5">
    <property type="entry name" value="CLR5 DOMAIN-CONTAINING PROTEIN-RELATED"/>
    <property type="match status" value="1"/>
</dbReference>
<dbReference type="AlphaFoldDB" id="A0AAD9UUS8"/>
<evidence type="ECO:0000313" key="2">
    <source>
        <dbReference type="EMBL" id="KAK2550728.1"/>
    </source>
</evidence>
<dbReference type="Pfam" id="PF24764">
    <property type="entry name" value="rva_4"/>
    <property type="match status" value="1"/>
</dbReference>
<name>A0AAD9UUS8_ACRCE</name>
<proteinExistence type="predicted"/>
<protein>
    <recommendedName>
        <fullName evidence="1">Integrase core domain-containing protein</fullName>
    </recommendedName>
</protein>
<evidence type="ECO:0000259" key="1">
    <source>
        <dbReference type="Pfam" id="PF24764"/>
    </source>
</evidence>
<keyword evidence="3" id="KW-1185">Reference proteome</keyword>
<gene>
    <name evidence="2" type="ORF">P5673_028613</name>
</gene>